<dbReference type="PROSITE" id="PS01124">
    <property type="entry name" value="HTH_ARAC_FAMILY_2"/>
    <property type="match status" value="1"/>
</dbReference>
<evidence type="ECO:0000259" key="1">
    <source>
        <dbReference type="PROSITE" id="PS01124"/>
    </source>
</evidence>
<dbReference type="OrthoDB" id="9815799at2"/>
<dbReference type="eggNOG" id="COG2207">
    <property type="taxonomic scope" value="Bacteria"/>
</dbReference>
<comment type="caution">
    <text evidence="2">The sequence shown here is derived from an EMBL/GenBank/DDBJ whole genome shotgun (WGS) entry which is preliminary data.</text>
</comment>
<evidence type="ECO:0000313" key="3">
    <source>
        <dbReference type="Proteomes" id="UP000023067"/>
    </source>
</evidence>
<evidence type="ECO:0000313" key="2">
    <source>
        <dbReference type="EMBL" id="EWS82203.1"/>
    </source>
</evidence>
<keyword evidence="3" id="KW-1185">Reference proteome</keyword>
<dbReference type="HOGENOM" id="CLU_066193_3_1_11"/>
<dbReference type="Proteomes" id="UP000023067">
    <property type="component" value="Unassembled WGS sequence"/>
</dbReference>
<reference evidence="2 3" key="1">
    <citation type="submission" date="2014-02" db="EMBL/GenBank/DDBJ databases">
        <title>Genome sequence of Brachybacterium phenoliresistens strain W13A50.</title>
        <authorList>
            <person name="Wang X."/>
        </authorList>
    </citation>
    <scope>NUCLEOTIDE SEQUENCE [LARGE SCALE GENOMIC DNA]</scope>
    <source>
        <strain evidence="2 3">W13A50</strain>
    </source>
</reference>
<dbReference type="GO" id="GO:0043565">
    <property type="term" value="F:sequence-specific DNA binding"/>
    <property type="evidence" value="ECO:0007669"/>
    <property type="project" value="InterPro"/>
</dbReference>
<protein>
    <submittedName>
        <fullName evidence="2">AraC family transcriptional regulator</fullName>
    </submittedName>
</protein>
<dbReference type="InterPro" id="IPR018060">
    <property type="entry name" value="HTH_AraC"/>
</dbReference>
<dbReference type="PATRIC" id="fig|396014.3.peg.762"/>
<dbReference type="Pfam" id="PF12833">
    <property type="entry name" value="HTH_18"/>
    <property type="match status" value="1"/>
</dbReference>
<name>Z9JW14_9MICO</name>
<dbReference type="GO" id="GO:0003700">
    <property type="term" value="F:DNA-binding transcription factor activity"/>
    <property type="evidence" value="ECO:0007669"/>
    <property type="project" value="InterPro"/>
</dbReference>
<dbReference type="SMART" id="SM00342">
    <property type="entry name" value="HTH_ARAC"/>
    <property type="match status" value="1"/>
</dbReference>
<dbReference type="InterPro" id="IPR046532">
    <property type="entry name" value="DUF6597"/>
</dbReference>
<dbReference type="Pfam" id="PF20240">
    <property type="entry name" value="DUF6597"/>
    <property type="match status" value="1"/>
</dbReference>
<organism evidence="2 3">
    <name type="scientific">Brachybacterium phenoliresistens</name>
    <dbReference type="NCBI Taxonomy" id="396014"/>
    <lineage>
        <taxon>Bacteria</taxon>
        <taxon>Bacillati</taxon>
        <taxon>Actinomycetota</taxon>
        <taxon>Actinomycetes</taxon>
        <taxon>Micrococcales</taxon>
        <taxon>Dermabacteraceae</taxon>
        <taxon>Brachybacterium</taxon>
    </lineage>
</organism>
<proteinExistence type="predicted"/>
<sequence>MHAETRLPGLPAVAWWNAAAGASSLIGPDGCMDVISLHGRLVVVGADARARVHRGTAGTLTTGVRFDPGVLPQLLGVDADALADRQVPLAEVLGRRDVARLLDAAGRRGPGDPGPVAGAVRGDGTGASDLPSVTAIAAALCARAGRLDPRPLRVARALGSGLDVAQVAEEAGRSTRQLRRDAARWYGYGPKHLARVLRYRRAAADLEAGASRADAAARAGYADASHLWRDERDLMTPS</sequence>
<accession>Z9JW14</accession>
<dbReference type="RefSeq" id="WP_051486494.1">
    <property type="nucleotide sequence ID" value="NZ_KK069989.1"/>
</dbReference>
<dbReference type="AlphaFoldDB" id="Z9JW14"/>
<dbReference type="EMBL" id="JDYK01000003">
    <property type="protein sequence ID" value="EWS82203.1"/>
    <property type="molecule type" value="Genomic_DNA"/>
</dbReference>
<dbReference type="Gene3D" id="1.10.10.60">
    <property type="entry name" value="Homeodomain-like"/>
    <property type="match status" value="1"/>
</dbReference>
<gene>
    <name evidence="2" type="ORF">BF93_11265</name>
</gene>
<feature type="domain" description="HTH araC/xylS-type" evidence="1">
    <location>
        <begin position="148"/>
        <end position="238"/>
    </location>
</feature>
<dbReference type="STRING" id="396014.BF93_11265"/>